<evidence type="ECO:0000256" key="1">
    <source>
        <dbReference type="SAM" id="MobiDB-lite"/>
    </source>
</evidence>
<accession>A0A9N9E861</accession>
<proteinExistence type="predicted"/>
<evidence type="ECO:0000313" key="3">
    <source>
        <dbReference type="Proteomes" id="UP000789396"/>
    </source>
</evidence>
<keyword evidence="3" id="KW-1185">Reference proteome</keyword>
<protein>
    <submittedName>
        <fullName evidence="2">14113_t:CDS:1</fullName>
    </submittedName>
</protein>
<comment type="caution">
    <text evidence="2">The sequence shown here is derived from an EMBL/GenBank/DDBJ whole genome shotgun (WGS) entry which is preliminary data.</text>
</comment>
<feature type="compositionally biased region" description="Acidic residues" evidence="1">
    <location>
        <begin position="291"/>
        <end position="300"/>
    </location>
</feature>
<reference evidence="2" key="1">
    <citation type="submission" date="2021-06" db="EMBL/GenBank/DDBJ databases">
        <authorList>
            <person name="Kallberg Y."/>
            <person name="Tangrot J."/>
            <person name="Rosling A."/>
        </authorList>
    </citation>
    <scope>NUCLEOTIDE SEQUENCE</scope>
    <source>
        <strain evidence="2">IN212</strain>
    </source>
</reference>
<dbReference type="AlphaFoldDB" id="A0A9N9E861"/>
<dbReference type="EMBL" id="CAJVPZ010015583">
    <property type="protein sequence ID" value="CAG8667228.1"/>
    <property type="molecule type" value="Genomic_DNA"/>
</dbReference>
<sequence length="395" mass="44205">HSRPPITGSPGDVYITLVSKAREGPKAMDCSPEFGKGEYAGGASSFYGEQETVSYEEETIESLDELTDQYFPSDESSTPDSYLIEHCKSLNSKQYGLVNHGSFWDEYCLNNENEMFFKKSSSISSFKSYIDGRGGDKSEMFCALSSNKSLNSFDKLTYSSQKFKPIIFDLPKESVHNGKTQEDMYRAGKGHVLPKYKPIVFDLPQETLQNGEITENNDDLTSCITFESQNLQSPKRKRNTSNVMSRLTFLNGSDVMSRVSFIGTGDVMSRISYIGNDKGSSNSSATQVDDFYSEDENSDGEADRQSITLHLEKLTIGSFINHYPCAISLNPTTQSICFTNLMANTIHLSIDPSEGEIAKAGKISMIVSDQEDLDKLRAMDDMFRYFIFWLIAIRS</sequence>
<dbReference type="OrthoDB" id="2373731at2759"/>
<name>A0A9N9E861_9GLOM</name>
<organism evidence="2 3">
    <name type="scientific">Racocetra fulgida</name>
    <dbReference type="NCBI Taxonomy" id="60492"/>
    <lineage>
        <taxon>Eukaryota</taxon>
        <taxon>Fungi</taxon>
        <taxon>Fungi incertae sedis</taxon>
        <taxon>Mucoromycota</taxon>
        <taxon>Glomeromycotina</taxon>
        <taxon>Glomeromycetes</taxon>
        <taxon>Diversisporales</taxon>
        <taxon>Gigasporaceae</taxon>
        <taxon>Racocetra</taxon>
    </lineage>
</organism>
<feature type="compositionally biased region" description="Polar residues" evidence="1">
    <location>
        <begin position="278"/>
        <end position="287"/>
    </location>
</feature>
<gene>
    <name evidence="2" type="ORF">RFULGI_LOCUS9080</name>
</gene>
<feature type="region of interest" description="Disordered" evidence="1">
    <location>
        <begin position="276"/>
        <end position="302"/>
    </location>
</feature>
<dbReference type="Proteomes" id="UP000789396">
    <property type="component" value="Unassembled WGS sequence"/>
</dbReference>
<evidence type="ECO:0000313" key="2">
    <source>
        <dbReference type="EMBL" id="CAG8667228.1"/>
    </source>
</evidence>
<feature type="non-terminal residue" evidence="2">
    <location>
        <position position="1"/>
    </location>
</feature>